<organism evidence="1 2">
    <name type="scientific">Streptomyces halstedii</name>
    <dbReference type="NCBI Taxonomy" id="1944"/>
    <lineage>
        <taxon>Bacteria</taxon>
        <taxon>Bacillati</taxon>
        <taxon>Actinomycetota</taxon>
        <taxon>Actinomycetes</taxon>
        <taxon>Kitasatosporales</taxon>
        <taxon>Streptomycetaceae</taxon>
        <taxon>Streptomyces</taxon>
    </lineage>
</organism>
<name>A0A6N9U8N2_STRHA</name>
<dbReference type="Proteomes" id="UP000471293">
    <property type="component" value="Unassembled WGS sequence"/>
</dbReference>
<dbReference type="EMBL" id="JAAGLQ010000686">
    <property type="protein sequence ID" value="NEA20204.1"/>
    <property type="molecule type" value="Genomic_DNA"/>
</dbReference>
<gene>
    <name evidence="1" type="ORF">G3I29_33085</name>
</gene>
<reference evidence="1 2" key="1">
    <citation type="submission" date="2020-01" db="EMBL/GenBank/DDBJ databases">
        <title>Insect and environment-associated Actinomycetes.</title>
        <authorList>
            <person name="Currrie C."/>
            <person name="Chevrette M."/>
            <person name="Carlson C."/>
            <person name="Stubbendieck R."/>
            <person name="Wendt-Pienkowski E."/>
        </authorList>
    </citation>
    <scope>NUCLEOTIDE SEQUENCE [LARGE SCALE GENOMIC DNA]</scope>
    <source>
        <strain evidence="1 2">SID11342</strain>
    </source>
</reference>
<protein>
    <submittedName>
        <fullName evidence="1">Uncharacterized protein</fullName>
    </submittedName>
</protein>
<dbReference type="AlphaFoldDB" id="A0A6N9U8N2"/>
<sequence length="203" mass="22334">MNRPSDPYVIPWTGENTSVAPVRVTPAGVAYADPVLDALQRDLDYVLWDVCGGTATGRPAYTAELHPERQRTAMEGFLCAACKKPAARDRRGMAWVLPLPQNGPGCTRWENVRTEIPPMCTGCVKTVPRRCPRLRAGHVELRVRQAERIGVRGTLHPRPATPGLRAERGVLVLDDSPDLPFVVARQVIRELREVTVVSLAATV</sequence>
<evidence type="ECO:0000313" key="1">
    <source>
        <dbReference type="EMBL" id="NEA20204.1"/>
    </source>
</evidence>
<comment type="caution">
    <text evidence="1">The sequence shown here is derived from an EMBL/GenBank/DDBJ whole genome shotgun (WGS) entry which is preliminary data.</text>
</comment>
<evidence type="ECO:0000313" key="2">
    <source>
        <dbReference type="Proteomes" id="UP000471293"/>
    </source>
</evidence>
<proteinExistence type="predicted"/>
<dbReference type="RefSeq" id="WP_164349922.1">
    <property type="nucleotide sequence ID" value="NZ_JAAGLQ010000686.1"/>
</dbReference>
<accession>A0A6N9U8N2</accession>